<dbReference type="Proteomes" id="UP000014760">
    <property type="component" value="Unassembled WGS sequence"/>
</dbReference>
<evidence type="ECO:0000313" key="3">
    <source>
        <dbReference type="EnsemblMetazoa" id="CapteP200385"/>
    </source>
</evidence>
<organism evidence="2">
    <name type="scientific">Capitella teleta</name>
    <name type="common">Polychaete worm</name>
    <dbReference type="NCBI Taxonomy" id="283909"/>
    <lineage>
        <taxon>Eukaryota</taxon>
        <taxon>Metazoa</taxon>
        <taxon>Spiralia</taxon>
        <taxon>Lophotrochozoa</taxon>
        <taxon>Annelida</taxon>
        <taxon>Polychaeta</taxon>
        <taxon>Sedentaria</taxon>
        <taxon>Scolecida</taxon>
        <taxon>Capitellidae</taxon>
        <taxon>Capitella</taxon>
    </lineage>
</organism>
<dbReference type="InterPro" id="IPR013783">
    <property type="entry name" value="Ig-like_fold"/>
</dbReference>
<reference evidence="4" key="1">
    <citation type="submission" date="2012-12" db="EMBL/GenBank/DDBJ databases">
        <authorList>
            <person name="Hellsten U."/>
            <person name="Grimwood J."/>
            <person name="Chapman J.A."/>
            <person name="Shapiro H."/>
            <person name="Aerts A."/>
            <person name="Otillar R.P."/>
            <person name="Terry A.Y."/>
            <person name="Boore J.L."/>
            <person name="Simakov O."/>
            <person name="Marletaz F."/>
            <person name="Cho S.-J."/>
            <person name="Edsinger-Gonzales E."/>
            <person name="Havlak P."/>
            <person name="Kuo D.-H."/>
            <person name="Larsson T."/>
            <person name="Lv J."/>
            <person name="Arendt D."/>
            <person name="Savage R."/>
            <person name="Osoegawa K."/>
            <person name="de Jong P."/>
            <person name="Lindberg D.R."/>
            <person name="Seaver E.C."/>
            <person name="Weisblat D.A."/>
            <person name="Putnam N.H."/>
            <person name="Grigoriev I.V."/>
            <person name="Rokhsar D.S."/>
        </authorList>
    </citation>
    <scope>NUCLEOTIDE SEQUENCE</scope>
    <source>
        <strain evidence="4">I ESC-2004</strain>
    </source>
</reference>
<evidence type="ECO:0000313" key="2">
    <source>
        <dbReference type="EMBL" id="ELU09513.1"/>
    </source>
</evidence>
<protein>
    <recommendedName>
        <fullName evidence="1">MSP domain-containing protein</fullName>
    </recommendedName>
</protein>
<evidence type="ECO:0000259" key="1">
    <source>
        <dbReference type="Pfam" id="PF00635"/>
    </source>
</evidence>
<reference evidence="3" key="3">
    <citation type="submission" date="2015-06" db="UniProtKB">
        <authorList>
            <consortium name="EnsemblMetazoa"/>
        </authorList>
    </citation>
    <scope>IDENTIFICATION</scope>
</reference>
<proteinExistence type="predicted"/>
<reference evidence="2 4" key="2">
    <citation type="journal article" date="2013" name="Nature">
        <title>Insights into bilaterian evolution from three spiralian genomes.</title>
        <authorList>
            <person name="Simakov O."/>
            <person name="Marletaz F."/>
            <person name="Cho S.J."/>
            <person name="Edsinger-Gonzales E."/>
            <person name="Havlak P."/>
            <person name="Hellsten U."/>
            <person name="Kuo D.H."/>
            <person name="Larsson T."/>
            <person name="Lv J."/>
            <person name="Arendt D."/>
            <person name="Savage R."/>
            <person name="Osoegawa K."/>
            <person name="de Jong P."/>
            <person name="Grimwood J."/>
            <person name="Chapman J.A."/>
            <person name="Shapiro H."/>
            <person name="Aerts A."/>
            <person name="Otillar R.P."/>
            <person name="Terry A.Y."/>
            <person name="Boore J.L."/>
            <person name="Grigoriev I.V."/>
            <person name="Lindberg D.R."/>
            <person name="Seaver E.C."/>
            <person name="Weisblat D.A."/>
            <person name="Putnam N.H."/>
            <person name="Rokhsar D.S."/>
        </authorList>
    </citation>
    <scope>NUCLEOTIDE SEQUENCE</scope>
    <source>
        <strain evidence="2 4">I ESC-2004</strain>
    </source>
</reference>
<gene>
    <name evidence="2" type="ORF">CAPTEDRAFT_200385</name>
</gene>
<dbReference type="HOGENOM" id="CLU_1311157_0_0_1"/>
<dbReference type="Pfam" id="PF00635">
    <property type="entry name" value="Motile_Sperm"/>
    <property type="match status" value="1"/>
</dbReference>
<dbReference type="EMBL" id="AMQN01001014">
    <property type="status" value="NOT_ANNOTATED_CDS"/>
    <property type="molecule type" value="Genomic_DNA"/>
</dbReference>
<name>R7UTN6_CAPTE</name>
<dbReference type="InterPro" id="IPR008962">
    <property type="entry name" value="PapD-like_sf"/>
</dbReference>
<keyword evidence="4" id="KW-1185">Reference proteome</keyword>
<dbReference type="InterPro" id="IPR000535">
    <property type="entry name" value="MSP_dom"/>
</dbReference>
<dbReference type="EnsemblMetazoa" id="CapteT200385">
    <property type="protein sequence ID" value="CapteP200385"/>
    <property type="gene ID" value="CapteG200385"/>
</dbReference>
<evidence type="ECO:0000313" key="4">
    <source>
        <dbReference type="Proteomes" id="UP000014760"/>
    </source>
</evidence>
<dbReference type="SUPFAM" id="SSF49354">
    <property type="entry name" value="PapD-like"/>
    <property type="match status" value="1"/>
</dbReference>
<feature type="domain" description="MSP" evidence="1">
    <location>
        <begin position="39"/>
        <end position="134"/>
    </location>
</feature>
<dbReference type="AlphaFoldDB" id="R7UTN6"/>
<accession>R7UTN6</accession>
<dbReference type="EMBL" id="KB298217">
    <property type="protein sequence ID" value="ELU09513.1"/>
    <property type="molecule type" value="Genomic_DNA"/>
</dbReference>
<sequence length="210" mass="23664">MTNPNGRVSRGSEKQVLWSAFSEPGLKLTKSDIIKGKLIKISPSTLNFEQNVNGQKAVGHIIIKNTSGKRILYKVTCTDQSVKVYNSSGVLAKKKLSKVKMVCRLDKLPMKQKVTVSVAKPKSLQKFHWFEDAWNSTKNKESLKLDTGIGDELKHMVVHEAGDCHFTKGIAKDAAPRTSGENFILAFFIKMLWCPCVVFRRCFCRKKMKD</sequence>
<dbReference type="Gene3D" id="2.60.40.10">
    <property type="entry name" value="Immunoglobulins"/>
    <property type="match status" value="1"/>
</dbReference>